<comment type="cofactor">
    <cofactor evidence="1">
        <name>FMN</name>
        <dbReference type="ChEBI" id="CHEBI:58210"/>
    </cofactor>
</comment>
<dbReference type="Gene3D" id="2.30.110.10">
    <property type="entry name" value="Electron Transport, Fmn-binding Protein, Chain A"/>
    <property type="match status" value="1"/>
</dbReference>
<keyword evidence="2" id="KW-0285">Flavoprotein</keyword>
<dbReference type="Pfam" id="PF01613">
    <property type="entry name" value="Flavin_Reduct"/>
    <property type="match status" value="1"/>
</dbReference>
<dbReference type="Proteomes" id="UP000077266">
    <property type="component" value="Unassembled WGS sequence"/>
</dbReference>
<evidence type="ECO:0000256" key="3">
    <source>
        <dbReference type="ARBA" id="ARBA00038054"/>
    </source>
</evidence>
<feature type="domain" description="Flavin reductase like" evidence="5">
    <location>
        <begin position="50"/>
        <end position="215"/>
    </location>
</feature>
<protein>
    <recommendedName>
        <fullName evidence="5">Flavin reductase like domain-containing protein</fullName>
    </recommendedName>
</protein>
<dbReference type="SMART" id="SM00903">
    <property type="entry name" value="Flavin_Reduct"/>
    <property type="match status" value="1"/>
</dbReference>
<dbReference type="InParanoid" id="A0A165BZ69"/>
<dbReference type="InterPro" id="IPR002563">
    <property type="entry name" value="Flavin_Rdtase-like_dom"/>
</dbReference>
<organism evidence="6 7">
    <name type="scientific">Exidia glandulosa HHB12029</name>
    <dbReference type="NCBI Taxonomy" id="1314781"/>
    <lineage>
        <taxon>Eukaryota</taxon>
        <taxon>Fungi</taxon>
        <taxon>Dikarya</taxon>
        <taxon>Basidiomycota</taxon>
        <taxon>Agaricomycotina</taxon>
        <taxon>Agaricomycetes</taxon>
        <taxon>Auriculariales</taxon>
        <taxon>Exidiaceae</taxon>
        <taxon>Exidia</taxon>
    </lineage>
</organism>
<keyword evidence="7" id="KW-1185">Reference proteome</keyword>
<accession>A0A165BZ69</accession>
<feature type="region of interest" description="Disordered" evidence="4">
    <location>
        <begin position="1"/>
        <end position="35"/>
    </location>
</feature>
<reference evidence="6 7" key="1">
    <citation type="journal article" date="2016" name="Mol. Biol. Evol.">
        <title>Comparative Genomics of Early-Diverging Mushroom-Forming Fungi Provides Insights into the Origins of Lignocellulose Decay Capabilities.</title>
        <authorList>
            <person name="Nagy L.G."/>
            <person name="Riley R."/>
            <person name="Tritt A."/>
            <person name="Adam C."/>
            <person name="Daum C."/>
            <person name="Floudas D."/>
            <person name="Sun H."/>
            <person name="Yadav J.S."/>
            <person name="Pangilinan J."/>
            <person name="Larsson K.H."/>
            <person name="Matsuura K."/>
            <person name="Barry K."/>
            <person name="Labutti K."/>
            <person name="Kuo R."/>
            <person name="Ohm R.A."/>
            <person name="Bhattacharya S.S."/>
            <person name="Shirouzu T."/>
            <person name="Yoshinaga Y."/>
            <person name="Martin F.M."/>
            <person name="Grigoriev I.V."/>
            <person name="Hibbett D.S."/>
        </authorList>
    </citation>
    <scope>NUCLEOTIDE SEQUENCE [LARGE SCALE GENOMIC DNA]</scope>
    <source>
        <strain evidence="6 7">HHB12029</strain>
    </source>
</reference>
<dbReference type="PANTHER" id="PTHR43567">
    <property type="entry name" value="FLAVOREDOXIN-RELATED-RELATED"/>
    <property type="match status" value="1"/>
</dbReference>
<dbReference type="InterPro" id="IPR052174">
    <property type="entry name" value="Flavoredoxin"/>
</dbReference>
<comment type="similarity">
    <text evidence="3">Belongs to the flavoredoxin family.</text>
</comment>
<name>A0A165BZ69_EXIGL</name>
<dbReference type="InterPro" id="IPR012349">
    <property type="entry name" value="Split_barrel_FMN-bd"/>
</dbReference>
<dbReference type="PANTHER" id="PTHR43567:SF1">
    <property type="entry name" value="FLAVOREDOXIN"/>
    <property type="match status" value="1"/>
</dbReference>
<feature type="compositionally biased region" description="Low complexity" evidence="4">
    <location>
        <begin position="22"/>
        <end position="31"/>
    </location>
</feature>
<evidence type="ECO:0000256" key="4">
    <source>
        <dbReference type="SAM" id="MobiDB-lite"/>
    </source>
</evidence>
<evidence type="ECO:0000259" key="5">
    <source>
        <dbReference type="SMART" id="SM00903"/>
    </source>
</evidence>
<dbReference type="GO" id="GO:0010181">
    <property type="term" value="F:FMN binding"/>
    <property type="evidence" value="ECO:0007669"/>
    <property type="project" value="InterPro"/>
</dbReference>
<evidence type="ECO:0000256" key="2">
    <source>
        <dbReference type="ARBA" id="ARBA00022630"/>
    </source>
</evidence>
<sequence>MPPKRRSQTASSSARAAKKAKPAPSSSSSSSHELPESTILKPYDISKVYRLLEPGPVLLVTTSSASKSKTDSEHNYNVMTMGFHMVVQHSDPPLLACVIGPWDHSYKALQETKECVLCIPGADLVERVVDIGNVSSTELEVDKFSKFNLTKTRASEEIQHGAPLIEECLACIECIVHDRSMVKKYNMWVLEVVGAWTNGTREEKRMMHHMGIGNFVLDGEEVDLRERMVKWKEFQDDDEEEEEG</sequence>
<evidence type="ECO:0000256" key="1">
    <source>
        <dbReference type="ARBA" id="ARBA00001917"/>
    </source>
</evidence>
<dbReference type="AlphaFoldDB" id="A0A165BZ69"/>
<evidence type="ECO:0000313" key="6">
    <source>
        <dbReference type="EMBL" id="KZV81520.1"/>
    </source>
</evidence>
<dbReference type="EMBL" id="KV426386">
    <property type="protein sequence ID" value="KZV81520.1"/>
    <property type="molecule type" value="Genomic_DNA"/>
</dbReference>
<dbReference type="SUPFAM" id="SSF50475">
    <property type="entry name" value="FMN-binding split barrel"/>
    <property type="match status" value="1"/>
</dbReference>
<proteinExistence type="inferred from homology"/>
<evidence type="ECO:0000313" key="7">
    <source>
        <dbReference type="Proteomes" id="UP000077266"/>
    </source>
</evidence>
<dbReference type="OrthoDB" id="2145000at2759"/>
<gene>
    <name evidence="6" type="ORF">EXIGLDRAFT_658176</name>
</gene>